<dbReference type="KEGG" id="dmu:Desmu_0783"/>
<reference evidence="9" key="1">
    <citation type="submission" date="2010-11" db="EMBL/GenBank/DDBJ databases">
        <title>The complete genome of Desulfurococcus mucosus DSM 2162.</title>
        <authorList>
            <consortium name="US DOE Joint Genome Institute (JGI-PGF)"/>
            <person name="Lucas S."/>
            <person name="Copeland A."/>
            <person name="Lapidus A."/>
            <person name="Bruce D."/>
            <person name="Goodwin L."/>
            <person name="Pitluck S."/>
            <person name="Kyrpides N."/>
            <person name="Mavromatis K."/>
            <person name="Pagani I."/>
            <person name="Ivanova N."/>
            <person name="Ovchinnikova G."/>
            <person name="Chertkov O."/>
            <person name="Held B."/>
            <person name="Brettin T."/>
            <person name="Detter J.C."/>
            <person name="Tapia R."/>
            <person name="Han C."/>
            <person name="Land M."/>
            <person name="Hauser L."/>
            <person name="Markowitz V."/>
            <person name="Cheng J.-F."/>
            <person name="Hugenholtz P."/>
            <person name="Woyke T."/>
            <person name="Wu D."/>
            <person name="Wirth R."/>
            <person name="Bilek Y."/>
            <person name="Hader T."/>
            <person name="Klenk H.-P."/>
            <person name="Eisen J.A."/>
        </authorList>
    </citation>
    <scope>NUCLEOTIDE SEQUENCE [LARGE SCALE GENOMIC DNA]</scope>
    <source>
        <strain evidence="9">ATCC 35584 / DSM 2162 / JCM 9187 / O7/1</strain>
    </source>
</reference>
<evidence type="ECO:0000256" key="1">
    <source>
        <dbReference type="ARBA" id="ARBA00001933"/>
    </source>
</evidence>
<accession>E8R9B2</accession>
<keyword evidence="4 8" id="KW-0808">Transferase</keyword>
<keyword evidence="9" id="KW-1185">Reference proteome</keyword>
<dbReference type="FunFam" id="3.40.50.1100:FF:000003">
    <property type="entry name" value="Cystathionine beta-synthase"/>
    <property type="match status" value="1"/>
</dbReference>
<evidence type="ECO:0000313" key="9">
    <source>
        <dbReference type="Proteomes" id="UP000001068"/>
    </source>
</evidence>
<dbReference type="Proteomes" id="UP000001068">
    <property type="component" value="Chromosome"/>
</dbReference>
<comment type="cofactor">
    <cofactor evidence="1">
        <name>pyridoxal 5'-phosphate</name>
        <dbReference type="ChEBI" id="CHEBI:597326"/>
    </cofactor>
</comment>
<dbReference type="RefSeq" id="WP_013562310.1">
    <property type="nucleotide sequence ID" value="NC_014961.1"/>
</dbReference>
<gene>
    <name evidence="8" type="ordered locus">Desmu_0783</name>
</gene>
<dbReference type="CDD" id="cd01561">
    <property type="entry name" value="CBS_like"/>
    <property type="match status" value="1"/>
</dbReference>
<evidence type="ECO:0000256" key="6">
    <source>
        <dbReference type="ARBA" id="ARBA00023192"/>
    </source>
</evidence>
<dbReference type="AlphaFoldDB" id="E8R9B2"/>
<dbReference type="InterPro" id="IPR001216">
    <property type="entry name" value="P-phosphate_BS"/>
</dbReference>
<dbReference type="GeneID" id="10153479"/>
<evidence type="ECO:0000256" key="3">
    <source>
        <dbReference type="ARBA" id="ARBA00022605"/>
    </source>
</evidence>
<reference evidence="8 9" key="2">
    <citation type="journal article" date="2011" name="Stand. Genomic Sci.">
        <title>Complete genome sequence of Desulfurococcus mucosus type strain (O7/1).</title>
        <authorList>
            <person name="Wirth R."/>
            <person name="Chertkov O."/>
            <person name="Held B."/>
            <person name="Lapidus A."/>
            <person name="Nolan M."/>
            <person name="Lucas S."/>
            <person name="Hammon N."/>
            <person name="Deshpande S."/>
            <person name="Cheng J.F."/>
            <person name="Tapia R."/>
            <person name="Han C."/>
            <person name="Goodwin L."/>
            <person name="Pitluck S."/>
            <person name="Liolios K."/>
            <person name="Ioanna P."/>
            <person name="Ivanova N."/>
            <person name="Mavromatis K."/>
            <person name="Mikhailova N."/>
            <person name="Pati A."/>
            <person name="Chen A."/>
            <person name="Palaniappan K."/>
            <person name="Land M."/>
            <person name="Hauser L."/>
            <person name="Chang Y.J."/>
            <person name="Jeffries C.D."/>
            <person name="Bilek Y."/>
            <person name="Hader T."/>
            <person name="Rohde M."/>
            <person name="Spring S."/>
            <person name="Sikorski J."/>
            <person name="Goker M."/>
            <person name="Woyke T."/>
            <person name="Bristow J."/>
            <person name="Eisen J.A."/>
            <person name="Markowitz V."/>
            <person name="Hugenholtz P."/>
            <person name="Kyrpides N.C."/>
            <person name="Klenk H.P."/>
        </authorList>
    </citation>
    <scope>NUCLEOTIDE SEQUENCE [LARGE SCALE GENOMIC DNA]</scope>
    <source>
        <strain evidence="9">ATCC 35584 / DSM 2162 / JCM 9187 / O7/1</strain>
    </source>
</reference>
<dbReference type="STRING" id="765177.Desmu_0783"/>
<dbReference type="Gene3D" id="3.40.50.1100">
    <property type="match status" value="2"/>
</dbReference>
<dbReference type="InterPro" id="IPR036052">
    <property type="entry name" value="TrpB-like_PALP_sf"/>
</dbReference>
<feature type="domain" description="Tryptophan synthase beta chain-like PALP" evidence="7">
    <location>
        <begin position="8"/>
        <end position="306"/>
    </location>
</feature>
<name>E8R9B2_DESM0</name>
<dbReference type="InterPro" id="IPR001926">
    <property type="entry name" value="TrpB-like_PALP"/>
</dbReference>
<evidence type="ECO:0000313" key="8">
    <source>
        <dbReference type="EMBL" id="ADV65088.1"/>
    </source>
</evidence>
<dbReference type="FunFam" id="3.40.50.1100:FF:000006">
    <property type="entry name" value="Cysteine synthase"/>
    <property type="match status" value="1"/>
</dbReference>
<dbReference type="Pfam" id="PF00291">
    <property type="entry name" value="PALP"/>
    <property type="match status" value="1"/>
</dbReference>
<evidence type="ECO:0000256" key="4">
    <source>
        <dbReference type="ARBA" id="ARBA00022679"/>
    </source>
</evidence>
<comment type="similarity">
    <text evidence="2">Belongs to the cysteine synthase/cystathionine beta-synthase family.</text>
</comment>
<dbReference type="EC" id="2.5.1.47" evidence="8"/>
<keyword evidence="6" id="KW-0198">Cysteine biosynthesis</keyword>
<dbReference type="InterPro" id="IPR050214">
    <property type="entry name" value="Cys_Synth/Cystath_Beta-Synth"/>
</dbReference>
<protein>
    <submittedName>
        <fullName evidence="8">Cysteine synthase</fullName>
        <ecNumber evidence="8">2.5.1.47</ecNumber>
    </submittedName>
</protein>
<dbReference type="HOGENOM" id="CLU_021018_1_0_2"/>
<dbReference type="GO" id="GO:0006535">
    <property type="term" value="P:cysteine biosynthetic process from serine"/>
    <property type="evidence" value="ECO:0007669"/>
    <property type="project" value="InterPro"/>
</dbReference>
<dbReference type="PROSITE" id="PS00901">
    <property type="entry name" value="CYS_SYNTHASE"/>
    <property type="match status" value="1"/>
</dbReference>
<dbReference type="SUPFAM" id="SSF53686">
    <property type="entry name" value="Tryptophan synthase beta subunit-like PLP-dependent enzymes"/>
    <property type="match status" value="1"/>
</dbReference>
<evidence type="ECO:0000256" key="5">
    <source>
        <dbReference type="ARBA" id="ARBA00022898"/>
    </source>
</evidence>
<keyword evidence="3" id="KW-0028">Amino-acid biosynthesis</keyword>
<organism evidence="8 9">
    <name type="scientific">Desulfurococcus mucosus (strain ATCC 35584 / DSM 2162 / JCM 9187 / O7/1)</name>
    <dbReference type="NCBI Taxonomy" id="765177"/>
    <lineage>
        <taxon>Archaea</taxon>
        <taxon>Thermoproteota</taxon>
        <taxon>Thermoprotei</taxon>
        <taxon>Desulfurococcales</taxon>
        <taxon>Desulfurococcaceae</taxon>
        <taxon>Desulfurococcus</taxon>
    </lineage>
</organism>
<dbReference type="eggNOG" id="arCOG01430">
    <property type="taxonomic scope" value="Archaea"/>
</dbReference>
<evidence type="ECO:0000259" key="7">
    <source>
        <dbReference type="Pfam" id="PF00291"/>
    </source>
</evidence>
<dbReference type="EMBL" id="CP002363">
    <property type="protein sequence ID" value="ADV65088.1"/>
    <property type="molecule type" value="Genomic_DNA"/>
</dbReference>
<dbReference type="OrthoDB" id="10138at2157"/>
<proteinExistence type="inferred from homology"/>
<evidence type="ECO:0000256" key="2">
    <source>
        <dbReference type="ARBA" id="ARBA00007103"/>
    </source>
</evidence>
<dbReference type="GO" id="GO:0004124">
    <property type="term" value="F:cysteine synthase activity"/>
    <property type="evidence" value="ECO:0007669"/>
    <property type="project" value="UniProtKB-EC"/>
</dbReference>
<keyword evidence="5" id="KW-0663">Pyridoxal phosphate</keyword>
<sequence length="335" mass="36800">MKVCRDVTECIGGTPIVRLSRILPEGFTAEIWGKMEFTNPTGSVKDRMALYMIKRAVEKGELKPGMTIVVPTTGNTGIAFSALASVLGFKVLIVIPEEMSAERFMLMRLFGAEFYFTPGGEADAGTALETARRLVAENPDKYYLFDQWGDEANIQAHYETTGREIIEQVGCPKAFVAEVGTGGTLIGIARRLKEECKDVIVAGAEPAECPVAAEWFKTGKPGPWGRHEIEGVGDGFIPDIIARNKHLLDDFVTVSSEEAIQMARKIARLEGLPVGISSGANVVAAIKLARTRKLESGDKVVTILPDYAARYFSTRLFKKKREVVNRKQLLEELDI</sequence>
<dbReference type="PANTHER" id="PTHR10314">
    <property type="entry name" value="CYSTATHIONINE BETA-SYNTHASE"/>
    <property type="match status" value="1"/>
</dbReference>